<feature type="region of interest" description="Disordered" evidence="1">
    <location>
        <begin position="88"/>
        <end position="110"/>
    </location>
</feature>
<dbReference type="STRING" id="471853.Bcav_3021"/>
<dbReference type="RefSeq" id="WP_015883506.1">
    <property type="nucleotide sequence ID" value="NC_012669.1"/>
</dbReference>
<accession>C5BZT6</accession>
<dbReference type="EMBL" id="CP001618">
    <property type="protein sequence ID" value="ACQ81266.1"/>
    <property type="molecule type" value="Genomic_DNA"/>
</dbReference>
<name>C5BZT6_BEUC1</name>
<feature type="compositionally biased region" description="Basic residues" evidence="1">
    <location>
        <begin position="101"/>
        <end position="110"/>
    </location>
</feature>
<keyword evidence="3" id="KW-1185">Reference proteome</keyword>
<reference evidence="2 3" key="1">
    <citation type="journal article" date="2009" name="Stand. Genomic Sci.">
        <title>Complete genome sequence of Beutenbergia cavernae type strain (HKI 0122).</title>
        <authorList>
            <person name="Land M."/>
            <person name="Pukall R."/>
            <person name="Abt B."/>
            <person name="Goker M."/>
            <person name="Rohde M."/>
            <person name="Glavina Del Rio T."/>
            <person name="Tice H."/>
            <person name="Copeland A."/>
            <person name="Cheng J.F."/>
            <person name="Lucas S."/>
            <person name="Chen F."/>
            <person name="Nolan M."/>
            <person name="Bruce D."/>
            <person name="Goodwin L."/>
            <person name="Pitluck S."/>
            <person name="Ivanova N."/>
            <person name="Mavromatis K."/>
            <person name="Ovchinnikova G."/>
            <person name="Pati A."/>
            <person name="Chen A."/>
            <person name="Palaniappan K."/>
            <person name="Hauser L."/>
            <person name="Chang Y.J."/>
            <person name="Jefferies C.C."/>
            <person name="Saunders E."/>
            <person name="Brettin T."/>
            <person name="Detter J.C."/>
            <person name="Han C."/>
            <person name="Chain P."/>
            <person name="Bristow J."/>
            <person name="Eisen J.A."/>
            <person name="Markowitz V."/>
            <person name="Hugenholtz P."/>
            <person name="Kyrpides N.C."/>
            <person name="Klenk H.P."/>
            <person name="Lapidus A."/>
        </authorList>
    </citation>
    <scope>NUCLEOTIDE SEQUENCE [LARGE SCALE GENOMIC DNA]</scope>
    <source>
        <strain evidence="3">ATCC BAA-8 / DSM 12333 / NBRC 16432</strain>
    </source>
</reference>
<dbReference type="AlphaFoldDB" id="C5BZT6"/>
<proteinExistence type="predicted"/>
<dbReference type="Proteomes" id="UP000007962">
    <property type="component" value="Chromosome"/>
</dbReference>
<gene>
    <name evidence="2" type="ordered locus">Bcav_3021</name>
</gene>
<organism evidence="2 3">
    <name type="scientific">Beutenbergia cavernae (strain ATCC BAA-8 / DSM 12333 / CCUG 43141 / JCM 11478 / NBRC 16432 / NCIMB 13614 / HKI 0122)</name>
    <dbReference type="NCBI Taxonomy" id="471853"/>
    <lineage>
        <taxon>Bacteria</taxon>
        <taxon>Bacillati</taxon>
        <taxon>Actinomycetota</taxon>
        <taxon>Actinomycetes</taxon>
        <taxon>Micrococcales</taxon>
        <taxon>Beutenbergiaceae</taxon>
        <taxon>Beutenbergia</taxon>
    </lineage>
</organism>
<sequence>MPAYRVRLRRYDDAGVARWARTVRAARLEDAVDLACLGAGLRRRDPAHADPLQLVGTWSARRVGPAGRRDRRVGQLVRREPPALVLAALARGGPGPGPLRAARRRRRPRS</sequence>
<evidence type="ECO:0000313" key="3">
    <source>
        <dbReference type="Proteomes" id="UP000007962"/>
    </source>
</evidence>
<evidence type="ECO:0000256" key="1">
    <source>
        <dbReference type="SAM" id="MobiDB-lite"/>
    </source>
</evidence>
<protein>
    <submittedName>
        <fullName evidence="2">Uncharacterized protein</fullName>
    </submittedName>
</protein>
<evidence type="ECO:0000313" key="2">
    <source>
        <dbReference type="EMBL" id="ACQ81266.1"/>
    </source>
</evidence>
<dbReference type="KEGG" id="bcv:Bcav_3021"/>
<dbReference type="HOGENOM" id="CLU_2166024_0_0_11"/>